<evidence type="ECO:0000313" key="2">
    <source>
        <dbReference type="Proteomes" id="UP000076798"/>
    </source>
</evidence>
<sequence length="65" mass="7349">GKPFLDFLPRRNDPLLNAYSAGFVLGWRANIDFRPVINREAVIAYVAKYASKGESKSSSYQELLQ</sequence>
<feature type="non-terminal residue" evidence="1">
    <location>
        <position position="1"/>
    </location>
</feature>
<feature type="non-terminal residue" evidence="1">
    <location>
        <position position="65"/>
    </location>
</feature>
<dbReference type="EMBL" id="KV428752">
    <property type="protein sequence ID" value="KZT31193.1"/>
    <property type="molecule type" value="Genomic_DNA"/>
</dbReference>
<dbReference type="OrthoDB" id="432234at2759"/>
<protein>
    <submittedName>
        <fullName evidence="1">Uncharacterized protein</fullName>
    </submittedName>
</protein>
<evidence type="ECO:0000313" key="1">
    <source>
        <dbReference type="EMBL" id="KZT31193.1"/>
    </source>
</evidence>
<accession>A0A165WIJ8</accession>
<keyword evidence="2" id="KW-1185">Reference proteome</keyword>
<dbReference type="AlphaFoldDB" id="A0A165WIJ8"/>
<dbReference type="Proteomes" id="UP000076798">
    <property type="component" value="Unassembled WGS sequence"/>
</dbReference>
<name>A0A165WIJ8_9AGAM</name>
<reference evidence="1 2" key="1">
    <citation type="journal article" date="2016" name="Mol. Biol. Evol.">
        <title>Comparative Genomics of Early-Diverging Mushroom-Forming Fungi Provides Insights into the Origins of Lignocellulose Decay Capabilities.</title>
        <authorList>
            <person name="Nagy L.G."/>
            <person name="Riley R."/>
            <person name="Tritt A."/>
            <person name="Adam C."/>
            <person name="Daum C."/>
            <person name="Floudas D."/>
            <person name="Sun H."/>
            <person name="Yadav J.S."/>
            <person name="Pangilinan J."/>
            <person name="Larsson K.H."/>
            <person name="Matsuura K."/>
            <person name="Barry K."/>
            <person name="Labutti K."/>
            <person name="Kuo R."/>
            <person name="Ohm R.A."/>
            <person name="Bhattacharya S.S."/>
            <person name="Shirouzu T."/>
            <person name="Yoshinaga Y."/>
            <person name="Martin F.M."/>
            <person name="Grigoriev I.V."/>
            <person name="Hibbett D.S."/>
        </authorList>
    </citation>
    <scope>NUCLEOTIDE SEQUENCE [LARGE SCALE GENOMIC DNA]</scope>
    <source>
        <strain evidence="1 2">HHB10207 ss-3</strain>
    </source>
</reference>
<gene>
    <name evidence="1" type="ORF">SISSUDRAFT_959017</name>
</gene>
<proteinExistence type="predicted"/>
<dbReference type="STRING" id="1314776.A0A165WIJ8"/>
<organism evidence="1 2">
    <name type="scientific">Sistotremastrum suecicum HHB10207 ss-3</name>
    <dbReference type="NCBI Taxonomy" id="1314776"/>
    <lineage>
        <taxon>Eukaryota</taxon>
        <taxon>Fungi</taxon>
        <taxon>Dikarya</taxon>
        <taxon>Basidiomycota</taxon>
        <taxon>Agaricomycotina</taxon>
        <taxon>Agaricomycetes</taxon>
        <taxon>Sistotremastrales</taxon>
        <taxon>Sistotremastraceae</taxon>
        <taxon>Sistotremastrum</taxon>
    </lineage>
</organism>